<evidence type="ECO:0000313" key="4">
    <source>
        <dbReference type="EMBL" id="MFB4194062.1"/>
    </source>
</evidence>
<keyword evidence="2" id="KW-0732">Signal</keyword>
<organism evidence="4 5">
    <name type="scientific">Streptomyces carpaticus</name>
    <dbReference type="NCBI Taxonomy" id="285558"/>
    <lineage>
        <taxon>Bacteria</taxon>
        <taxon>Bacillati</taxon>
        <taxon>Actinomycetota</taxon>
        <taxon>Actinomycetes</taxon>
        <taxon>Kitasatosporales</taxon>
        <taxon>Streptomycetaceae</taxon>
        <taxon>Streptomyces</taxon>
    </lineage>
</organism>
<name>A0ABV4ZIV8_9ACTN</name>
<keyword evidence="5" id="KW-1185">Reference proteome</keyword>
<accession>A0ABV4ZIV8</accession>
<feature type="region of interest" description="Disordered" evidence="1">
    <location>
        <begin position="159"/>
        <end position="202"/>
    </location>
</feature>
<reference evidence="4 5" key="1">
    <citation type="submission" date="2024-09" db="EMBL/GenBank/DDBJ databases">
        <title>Draft genome sequence of multifaceted antimicrobials producing Streptomyces sp. strain FH1.</title>
        <authorList>
            <person name="Hassan F."/>
            <person name="Ali H."/>
            <person name="Hassan N."/>
            <person name="Nawaz A."/>
        </authorList>
    </citation>
    <scope>NUCLEOTIDE SEQUENCE [LARGE SCALE GENOMIC DNA]</scope>
    <source>
        <strain evidence="4 5">FH1</strain>
    </source>
</reference>
<sequence length="253" mass="25818">MHRTRAAARAATLSLALGGALALAGTAHAHVSVDPGEATQGSYGVVNFKVPNERADASTIRLEVHLDPDHPLASVMPQPVPGWDVEVQTVTLDEPLESHGNQITEAASVITWSGGEIAPGTFQQFPVSIGQLPTDTDHLVFKAIQTYDSDEIVRWIEEPTADGSEPEHPAAVLALTPGDGDGHGHGAPASGDDADGDAGHGTESVVADAADATDTTARILGAGGIIAGLAGITFGVLAGRRPTGPATGDRSQD</sequence>
<comment type="caution">
    <text evidence="4">The sequence shown here is derived from an EMBL/GenBank/DDBJ whole genome shotgun (WGS) entry which is preliminary data.</text>
</comment>
<dbReference type="EMBL" id="JBHGBT010000004">
    <property type="protein sequence ID" value="MFB4194062.1"/>
    <property type="molecule type" value="Genomic_DNA"/>
</dbReference>
<dbReference type="CDD" id="cd08545">
    <property type="entry name" value="YcnI_like"/>
    <property type="match status" value="1"/>
</dbReference>
<evidence type="ECO:0000256" key="1">
    <source>
        <dbReference type="SAM" id="MobiDB-lite"/>
    </source>
</evidence>
<evidence type="ECO:0000256" key="2">
    <source>
        <dbReference type="SAM" id="SignalP"/>
    </source>
</evidence>
<dbReference type="Proteomes" id="UP001577267">
    <property type="component" value="Unassembled WGS sequence"/>
</dbReference>
<dbReference type="RefSeq" id="WP_375062087.1">
    <property type="nucleotide sequence ID" value="NZ_JBHGBT010000004.1"/>
</dbReference>
<feature type="signal peptide" evidence="2">
    <location>
        <begin position="1"/>
        <end position="29"/>
    </location>
</feature>
<proteinExistence type="predicted"/>
<evidence type="ECO:0000259" key="3">
    <source>
        <dbReference type="Pfam" id="PF07987"/>
    </source>
</evidence>
<protein>
    <submittedName>
        <fullName evidence="4">YcnI family protein</fullName>
    </submittedName>
</protein>
<dbReference type="Gene3D" id="2.60.40.2230">
    <property type="entry name" value="Uncharacterised protein YcnI-like PF07987, DUF1775"/>
    <property type="match status" value="1"/>
</dbReference>
<gene>
    <name evidence="4" type="ORF">ACE11A_06805</name>
</gene>
<dbReference type="Pfam" id="PF07987">
    <property type="entry name" value="DUF1775"/>
    <property type="match status" value="1"/>
</dbReference>
<dbReference type="InterPro" id="IPR012533">
    <property type="entry name" value="YcnI-copper_dom"/>
</dbReference>
<feature type="chain" id="PRO_5045375895" evidence="2">
    <location>
        <begin position="30"/>
        <end position="253"/>
    </location>
</feature>
<dbReference type="InterPro" id="IPR038507">
    <property type="entry name" value="YcnI-like_sf"/>
</dbReference>
<feature type="domain" description="YncI copper-binding" evidence="3">
    <location>
        <begin position="30"/>
        <end position="175"/>
    </location>
</feature>
<evidence type="ECO:0000313" key="5">
    <source>
        <dbReference type="Proteomes" id="UP001577267"/>
    </source>
</evidence>